<feature type="compositionally biased region" description="Polar residues" evidence="2">
    <location>
        <begin position="1"/>
        <end position="10"/>
    </location>
</feature>
<feature type="region of interest" description="Disordered" evidence="2">
    <location>
        <begin position="1"/>
        <end position="29"/>
    </location>
</feature>
<feature type="compositionally biased region" description="Acidic residues" evidence="2">
    <location>
        <begin position="726"/>
        <end position="735"/>
    </location>
</feature>
<reference evidence="4" key="1">
    <citation type="submission" date="2018-02" db="EMBL/GenBank/DDBJ databases">
        <authorList>
            <person name="Silar P."/>
        </authorList>
    </citation>
    <scope>NUCLEOTIDE SEQUENCE [LARGE SCALE GENOMIC DNA]</scope>
    <source>
        <strain evidence="4">T</strain>
    </source>
</reference>
<name>A0ABY6S5S4_PODCO</name>
<feature type="compositionally biased region" description="Gly residues" evidence="2">
    <location>
        <begin position="668"/>
        <end position="693"/>
    </location>
</feature>
<evidence type="ECO:0000256" key="2">
    <source>
        <dbReference type="SAM" id="MobiDB-lite"/>
    </source>
</evidence>
<dbReference type="PROSITE" id="PS50181">
    <property type="entry name" value="FBOX"/>
    <property type="match status" value="1"/>
</dbReference>
<gene>
    <name evidence="4" type="ORF">PODCO_303740</name>
</gene>
<dbReference type="SUPFAM" id="SSF81383">
    <property type="entry name" value="F-box domain"/>
    <property type="match status" value="1"/>
</dbReference>
<dbReference type="InterPro" id="IPR036047">
    <property type="entry name" value="F-box-like_dom_sf"/>
</dbReference>
<feature type="coiled-coil region" evidence="1">
    <location>
        <begin position="393"/>
        <end position="421"/>
    </location>
</feature>
<organism evidence="4 5">
    <name type="scientific">Podospora comata</name>
    <dbReference type="NCBI Taxonomy" id="48703"/>
    <lineage>
        <taxon>Eukaryota</taxon>
        <taxon>Fungi</taxon>
        <taxon>Dikarya</taxon>
        <taxon>Ascomycota</taxon>
        <taxon>Pezizomycotina</taxon>
        <taxon>Sordariomycetes</taxon>
        <taxon>Sordariomycetidae</taxon>
        <taxon>Sordariales</taxon>
        <taxon>Podosporaceae</taxon>
        <taxon>Podospora</taxon>
    </lineage>
</organism>
<evidence type="ECO:0000313" key="5">
    <source>
        <dbReference type="Proteomes" id="UP000280685"/>
    </source>
</evidence>
<evidence type="ECO:0000313" key="4">
    <source>
        <dbReference type="EMBL" id="VBB76991.1"/>
    </source>
</evidence>
<feature type="domain" description="F-box" evidence="3">
    <location>
        <begin position="33"/>
        <end position="84"/>
    </location>
</feature>
<dbReference type="Pfam" id="PF12937">
    <property type="entry name" value="F-box-like"/>
    <property type="match status" value="1"/>
</dbReference>
<dbReference type="EMBL" id="LR026966">
    <property type="protein sequence ID" value="VBB76991.1"/>
    <property type="molecule type" value="Genomic_DNA"/>
</dbReference>
<feature type="region of interest" description="Disordered" evidence="2">
    <location>
        <begin position="608"/>
        <end position="742"/>
    </location>
</feature>
<proteinExistence type="predicted"/>
<dbReference type="CDD" id="cd09917">
    <property type="entry name" value="F-box_SF"/>
    <property type="match status" value="1"/>
</dbReference>
<dbReference type="Proteomes" id="UP000280685">
    <property type="component" value="Chromosome 3"/>
</dbReference>
<sequence>MTSTSSTASHLPTCRPTTTSSSSSSTTTTDNEMVGILSLPPEIFHGILSLLDPKDLGNLPRVCKGFRDFVEGNNPLCRDVYCRILDKPASATGIDFVQEVRDLLHLEQVVSAGWLIPDDGDFTKTNELAMRELPFVHRTITRLLSHIPSLEQGLEEGPSRLVNAETYHRSTTCEYLARVLEEAPRSAFDENWNGALQGFFYQSTIFKRIPKHPQRPFPVISPKTVRRSLGEVVDEEERERRRMSAHLHCLLGIQDLLRDVTSGSSLKKWSLPERAYATACAKVYDIREYKREETGWGPFYTPEGEEGKGLRVDWEKAEAIMIVLGTNLRAKGLWEGKGLRVDWEKAEAIMIVLGTNLRAKGLAFFDAVEHVWGKRFGGVWEGSYIPWVPENALASLEDKKVEGGEEEEEEEEERERRLELEEIAKRDPYGVKGTWLRVVCFLDYTDFFHFNFHNHEGEGQAAEAPREPLNTGEAVRLILMKVHATKIEPADPEAGDHEDWPVVHFEGQSRALDWSWDGNADSELRGTVRMTREGEVRWTTYSIYDGEERWKSEGFQLGGRRSARGVVGNWFDKDYSEHGPCGPTAFWKVADHEYDSNSDETGEMLNNLLPLLDNDDDDDSDDPDAEENEDSDEHVSESDEVDEEEGEDEDEDLDHELEEELETEAMGVFGGGDATGSGSPPGQGLRGGGGENDGGNDDRENRDRNGHSDVAGREHAGIESPSDAESNVESEDEGWPYEGGYDPYEEEEAYMQEMAQLPRYELNADYRRFNDMMAARFQIGMPEPEGDEYLEP</sequence>
<feature type="compositionally biased region" description="Acidic residues" evidence="2">
    <location>
        <begin position="613"/>
        <end position="663"/>
    </location>
</feature>
<dbReference type="Gene3D" id="1.20.1280.50">
    <property type="match status" value="1"/>
</dbReference>
<feature type="compositionally biased region" description="Basic and acidic residues" evidence="2">
    <location>
        <begin position="696"/>
        <end position="717"/>
    </location>
</feature>
<keyword evidence="1" id="KW-0175">Coiled coil</keyword>
<feature type="compositionally biased region" description="Low complexity" evidence="2">
    <location>
        <begin position="17"/>
        <end position="29"/>
    </location>
</feature>
<protein>
    <recommendedName>
        <fullName evidence="3">F-box domain-containing protein</fullName>
    </recommendedName>
</protein>
<keyword evidence="5" id="KW-1185">Reference proteome</keyword>
<evidence type="ECO:0000259" key="3">
    <source>
        <dbReference type="PROSITE" id="PS50181"/>
    </source>
</evidence>
<dbReference type="InterPro" id="IPR001810">
    <property type="entry name" value="F-box_dom"/>
</dbReference>
<dbReference type="SMART" id="SM00256">
    <property type="entry name" value="FBOX"/>
    <property type="match status" value="1"/>
</dbReference>
<accession>A0ABY6S5S4</accession>
<evidence type="ECO:0000256" key="1">
    <source>
        <dbReference type="SAM" id="Coils"/>
    </source>
</evidence>